<dbReference type="InterPro" id="IPR011009">
    <property type="entry name" value="Kinase-like_dom_sf"/>
</dbReference>
<dbReference type="PANTHER" id="PTHR33112:SF10">
    <property type="entry name" value="TOL"/>
    <property type="match status" value="1"/>
</dbReference>
<dbReference type="EMBL" id="MU005583">
    <property type="protein sequence ID" value="KAF2683626.1"/>
    <property type="molecule type" value="Genomic_DNA"/>
</dbReference>
<evidence type="ECO:0000259" key="2">
    <source>
        <dbReference type="PROSITE" id="PS50011"/>
    </source>
</evidence>
<dbReference type="PANTHER" id="PTHR33112">
    <property type="entry name" value="DOMAIN PROTEIN, PUTATIVE-RELATED"/>
    <property type="match status" value="1"/>
</dbReference>
<dbReference type="SUPFAM" id="SSF56112">
    <property type="entry name" value="Protein kinase-like (PK-like)"/>
    <property type="match status" value="1"/>
</dbReference>
<dbReference type="SMART" id="SM00220">
    <property type="entry name" value="S_TKc"/>
    <property type="match status" value="1"/>
</dbReference>
<dbReference type="GO" id="GO:0005524">
    <property type="term" value="F:ATP binding"/>
    <property type="evidence" value="ECO:0007669"/>
    <property type="project" value="InterPro"/>
</dbReference>
<feature type="compositionally biased region" description="Low complexity" evidence="1">
    <location>
        <begin position="1"/>
        <end position="12"/>
    </location>
</feature>
<dbReference type="InterPro" id="IPR000719">
    <property type="entry name" value="Prot_kinase_dom"/>
</dbReference>
<feature type="domain" description="Protein kinase" evidence="2">
    <location>
        <begin position="235"/>
        <end position="542"/>
    </location>
</feature>
<organism evidence="3 4">
    <name type="scientific">Lentithecium fluviatile CBS 122367</name>
    <dbReference type="NCBI Taxonomy" id="1168545"/>
    <lineage>
        <taxon>Eukaryota</taxon>
        <taxon>Fungi</taxon>
        <taxon>Dikarya</taxon>
        <taxon>Ascomycota</taxon>
        <taxon>Pezizomycotina</taxon>
        <taxon>Dothideomycetes</taxon>
        <taxon>Pleosporomycetidae</taxon>
        <taxon>Pleosporales</taxon>
        <taxon>Massarineae</taxon>
        <taxon>Lentitheciaceae</taxon>
        <taxon>Lentithecium</taxon>
    </lineage>
</organism>
<dbReference type="OrthoDB" id="4062651at2759"/>
<keyword evidence="4" id="KW-1185">Reference proteome</keyword>
<feature type="region of interest" description="Disordered" evidence="1">
    <location>
        <begin position="567"/>
        <end position="599"/>
    </location>
</feature>
<feature type="compositionally biased region" description="Basic and acidic residues" evidence="1">
    <location>
        <begin position="49"/>
        <end position="61"/>
    </location>
</feature>
<dbReference type="Pfam" id="PF06985">
    <property type="entry name" value="HET"/>
    <property type="match status" value="1"/>
</dbReference>
<protein>
    <recommendedName>
        <fullName evidence="2">Protein kinase domain-containing protein</fullName>
    </recommendedName>
</protein>
<sequence>MTNEEAAVSSASSEDEDEVAPSQLSLNVDPQDVQAAHSPDPALIGSKDGANDRYDGHKEDDEYHEDSEEFDNEDLSDSLRTEMVQSSFDRLQFLPRGALHRLVTRDSILAAMGINQPNEQDENLTEYIVKNAKAAFAIAVYIRVSRLREALALFEKFGFSDANLPIERWSKDSINDKLNPHPFVSMEGLSVKRNRRIWSWSRIYDFQEEQWKFLAPIISTAESFHDFDESIMPFINKHFDSREGAFSVVSQYEIHPDHFEDPTKSARTRDNNLFAVKAIKAEDRHGSSDHWASEVKALAKMNSLGQDHIVRFITAFRRGKKNSPEHYLVFEWADGGDLVGLWESNPQPILTASLVKAVIKQLLGLAEALDAAHYLKDENGNYSGASYRHGDLKPQNILWFRDSDGIGTLKIGDWGEAKRHNVDTELRYSTTAIYGTRRYEPPEAVIGTHEDVRSRLYDIWSIGCIYFEFLVWFLYGMKELRRFNRSTNEDLSSPSPFFQIDTKGGKRVARVHSITTHWMEQMAQDPACRIGSTALGDLLDIIERGLLVVKLPSRLGSLAFQHRPVLLQPGENDPEQGANTQEFPSINVTPSDSTGISVEPASVPELPARLRAFELRSRLALIMDNVDDDDYWFPDQSRAPNVVIPTQSSTAELFTEPVVPDSVRADYAHPRLEDDWRYEVDNEFASHVLPPPPTFTESDLPLIRVGPPLCGKCIELQNAIWRPGFTITYDTQEISENAKTMTCDLCGLLWRTCTRYSVAASQTVQLDKFCSKLRMNGMRLPVLSIFRSNGTSSLALDVQIGLVDAALALRLDLPRKWAIECDSRHANPTCKPTSNSFDTDHATVPRRLIDVGNPLQMVRLIETAGSSIGIGEWTTIDHMWGPGPQDYVTLSQNYSERTTGMRLDRLPATFRDAIRVTRSLGIQYIWIDSICIVQDDYEDRRENIQHMAAIYTNAYCVLAAGYATSAHSGFLGDRKERDYVTLAPETDFHTAFYICENIDHFEEHVLNSPLSRRAWSLQSHALARRTIFFTEYQMYWQCGHGVRCETMTKMRSNSAAFLGDPDFPKMLKSCSRAEQILRIQSLYRQYSRLKLSNATDRPLAIAGLQQRILRTMDVRGAFGILFSAEKRGILHRSLLWHRASDTSSLERISYFNTETGDVPIPSWSWMAYSGGIDYFNPDFDGYEWQDVRSPWSDNIRSDCLKAFAKDLIGLYFSLEEEHIIHDDPSEADMNGTACLVLGVEKGSTKPSAERRHYVLLVKRDPHNDWSAHAPVWKRIGAGYLPGKCLGHTIGRILVI</sequence>
<dbReference type="PROSITE" id="PS50011">
    <property type="entry name" value="PROTEIN_KINASE_DOM"/>
    <property type="match status" value="1"/>
</dbReference>
<dbReference type="Gene3D" id="1.10.510.10">
    <property type="entry name" value="Transferase(Phosphotransferase) domain 1"/>
    <property type="match status" value="1"/>
</dbReference>
<dbReference type="CDD" id="cd00180">
    <property type="entry name" value="PKc"/>
    <property type="match status" value="1"/>
</dbReference>
<dbReference type="InterPro" id="IPR010730">
    <property type="entry name" value="HET"/>
</dbReference>
<reference evidence="3" key="1">
    <citation type="journal article" date="2020" name="Stud. Mycol.">
        <title>101 Dothideomycetes genomes: a test case for predicting lifestyles and emergence of pathogens.</title>
        <authorList>
            <person name="Haridas S."/>
            <person name="Albert R."/>
            <person name="Binder M."/>
            <person name="Bloem J."/>
            <person name="Labutti K."/>
            <person name="Salamov A."/>
            <person name="Andreopoulos B."/>
            <person name="Baker S."/>
            <person name="Barry K."/>
            <person name="Bills G."/>
            <person name="Bluhm B."/>
            <person name="Cannon C."/>
            <person name="Castanera R."/>
            <person name="Culley D."/>
            <person name="Daum C."/>
            <person name="Ezra D."/>
            <person name="Gonzalez J."/>
            <person name="Henrissat B."/>
            <person name="Kuo A."/>
            <person name="Liang C."/>
            <person name="Lipzen A."/>
            <person name="Lutzoni F."/>
            <person name="Magnuson J."/>
            <person name="Mondo S."/>
            <person name="Nolan M."/>
            <person name="Ohm R."/>
            <person name="Pangilinan J."/>
            <person name="Park H.-J."/>
            <person name="Ramirez L."/>
            <person name="Alfaro M."/>
            <person name="Sun H."/>
            <person name="Tritt A."/>
            <person name="Yoshinaga Y."/>
            <person name="Zwiers L.-H."/>
            <person name="Turgeon B."/>
            <person name="Goodwin S."/>
            <person name="Spatafora J."/>
            <person name="Crous P."/>
            <person name="Grigoriev I."/>
        </authorList>
    </citation>
    <scope>NUCLEOTIDE SEQUENCE</scope>
    <source>
        <strain evidence="3">CBS 122367</strain>
    </source>
</reference>
<dbReference type="GO" id="GO:0004672">
    <property type="term" value="F:protein kinase activity"/>
    <property type="evidence" value="ECO:0007669"/>
    <property type="project" value="InterPro"/>
</dbReference>
<dbReference type="Proteomes" id="UP000799291">
    <property type="component" value="Unassembled WGS sequence"/>
</dbReference>
<evidence type="ECO:0000313" key="4">
    <source>
        <dbReference type="Proteomes" id="UP000799291"/>
    </source>
</evidence>
<feature type="region of interest" description="Disordered" evidence="1">
    <location>
        <begin position="1"/>
        <end position="76"/>
    </location>
</feature>
<accession>A0A6G1IZC8</accession>
<dbReference type="Gene3D" id="3.30.200.20">
    <property type="entry name" value="Phosphorylase Kinase, domain 1"/>
    <property type="match status" value="1"/>
</dbReference>
<gene>
    <name evidence="3" type="ORF">K458DRAFT_304318</name>
</gene>
<proteinExistence type="predicted"/>
<evidence type="ECO:0000256" key="1">
    <source>
        <dbReference type="SAM" id="MobiDB-lite"/>
    </source>
</evidence>
<evidence type="ECO:0000313" key="3">
    <source>
        <dbReference type="EMBL" id="KAF2683626.1"/>
    </source>
</evidence>
<name>A0A6G1IZC8_9PLEO</name>
<feature type="compositionally biased region" description="Acidic residues" evidence="1">
    <location>
        <begin position="62"/>
        <end position="76"/>
    </location>
</feature>
<dbReference type="Pfam" id="PF00069">
    <property type="entry name" value="Pkinase"/>
    <property type="match status" value="1"/>
</dbReference>
<feature type="compositionally biased region" description="Polar residues" evidence="1">
    <location>
        <begin position="577"/>
        <end position="596"/>
    </location>
</feature>